<dbReference type="InterPro" id="IPR001478">
    <property type="entry name" value="PDZ"/>
</dbReference>
<accession>A0A521FNT9</accession>
<evidence type="ECO:0000313" key="3">
    <source>
        <dbReference type="Proteomes" id="UP000320300"/>
    </source>
</evidence>
<protein>
    <submittedName>
        <fullName evidence="2">PDZ domain-containing protein</fullName>
    </submittedName>
</protein>
<dbReference type="AlphaFoldDB" id="A0A521FNT9"/>
<evidence type="ECO:0000259" key="1">
    <source>
        <dbReference type="PROSITE" id="PS50106"/>
    </source>
</evidence>
<organism evidence="2 3">
    <name type="scientific">Pedobacter westerhofensis</name>
    <dbReference type="NCBI Taxonomy" id="425512"/>
    <lineage>
        <taxon>Bacteria</taxon>
        <taxon>Pseudomonadati</taxon>
        <taxon>Bacteroidota</taxon>
        <taxon>Sphingobacteriia</taxon>
        <taxon>Sphingobacteriales</taxon>
        <taxon>Sphingobacteriaceae</taxon>
        <taxon>Pedobacter</taxon>
    </lineage>
</organism>
<dbReference type="Pfam" id="PF13650">
    <property type="entry name" value="Asp_protease_2"/>
    <property type="match status" value="1"/>
</dbReference>
<evidence type="ECO:0000313" key="2">
    <source>
        <dbReference type="EMBL" id="SMO97863.1"/>
    </source>
</evidence>
<proteinExistence type="predicted"/>
<dbReference type="SUPFAM" id="SSF50630">
    <property type="entry name" value="Acid proteases"/>
    <property type="match status" value="1"/>
</dbReference>
<dbReference type="PROSITE" id="PS50106">
    <property type="entry name" value="PDZ"/>
    <property type="match status" value="1"/>
</dbReference>
<dbReference type="SMART" id="SM00228">
    <property type="entry name" value="PDZ"/>
    <property type="match status" value="1"/>
</dbReference>
<dbReference type="Proteomes" id="UP000320300">
    <property type="component" value="Unassembled WGS sequence"/>
</dbReference>
<keyword evidence="3" id="KW-1185">Reference proteome</keyword>
<dbReference type="Pfam" id="PF17820">
    <property type="entry name" value="PDZ_6"/>
    <property type="match status" value="1"/>
</dbReference>
<gene>
    <name evidence="2" type="ORF">SAMN06265348_1152</name>
</gene>
<dbReference type="InterPro" id="IPR021109">
    <property type="entry name" value="Peptidase_aspartic_dom_sf"/>
</dbReference>
<dbReference type="SUPFAM" id="SSF50156">
    <property type="entry name" value="PDZ domain-like"/>
    <property type="match status" value="1"/>
</dbReference>
<dbReference type="InterPro" id="IPR041489">
    <property type="entry name" value="PDZ_6"/>
</dbReference>
<sequence length="420" mass="47670">MNMGWPLNQLKRLKSIFLIVVIILVSIHLSTSASAQSFKLDGQRKKDVIDFLRIKNLIVIPVYINNKGPYNFLLDTGVGQMIITDTAFLKILNVKKFQTYKIQGYGLGKDIEAILTRNITARVGKSEIKNIPAAIFKEDIFDLSSYLGIKIHGILGYYFFKSFAVRINYSSNKITFYAPNTKFKIKGTKIPLRIINAKPYIQAEISVDSLTKTEVTLLVDNGSSHPLMLEAMGDRPFPLPDRTIPANLGVGINGEITGNMGRIYALNLQEFTFKSVLAGFPLYDSQRIDLEGTPRNGSLGAEVLKHFLVTFDYENDALYLKKSNAYQKKFDHDMSGMEIYVLKSPKDHYYISRIEPGSPAETAGLYPGDEILTVDFKGIEHYTLNELTEMFRDRDGRQLLMEVTRKNERKIVLLKLKRRI</sequence>
<feature type="domain" description="PDZ" evidence="1">
    <location>
        <begin position="317"/>
        <end position="406"/>
    </location>
</feature>
<dbReference type="Gene3D" id="2.40.70.10">
    <property type="entry name" value="Acid Proteases"/>
    <property type="match status" value="2"/>
</dbReference>
<dbReference type="Gene3D" id="2.30.42.10">
    <property type="match status" value="1"/>
</dbReference>
<dbReference type="EMBL" id="FXTN01000015">
    <property type="protein sequence ID" value="SMO97863.1"/>
    <property type="molecule type" value="Genomic_DNA"/>
</dbReference>
<dbReference type="InterPro" id="IPR036034">
    <property type="entry name" value="PDZ_sf"/>
</dbReference>
<reference evidence="2 3" key="1">
    <citation type="submission" date="2017-05" db="EMBL/GenBank/DDBJ databases">
        <authorList>
            <person name="Varghese N."/>
            <person name="Submissions S."/>
        </authorList>
    </citation>
    <scope>NUCLEOTIDE SEQUENCE [LARGE SCALE GENOMIC DNA]</scope>
    <source>
        <strain evidence="2 3">DSM 19036</strain>
    </source>
</reference>
<name>A0A521FNT9_9SPHI</name>